<evidence type="ECO:0000256" key="4">
    <source>
        <dbReference type="ARBA" id="ARBA00022452"/>
    </source>
</evidence>
<keyword evidence="21" id="KW-1185">Reference proteome</keyword>
<dbReference type="GO" id="GO:0044718">
    <property type="term" value="P:siderophore transmembrane transport"/>
    <property type="evidence" value="ECO:0007669"/>
    <property type="project" value="TreeGrafter"/>
</dbReference>
<keyword evidence="6 14" id="KW-0812">Transmembrane</keyword>
<dbReference type="Pfam" id="PF00593">
    <property type="entry name" value="TonB_dep_Rec_b-barrel"/>
    <property type="match status" value="1"/>
</dbReference>
<comment type="similarity">
    <text evidence="2 14 16">Belongs to the TonB-dependent receptor family.</text>
</comment>
<evidence type="ECO:0000256" key="10">
    <source>
        <dbReference type="ARBA" id="ARBA00023077"/>
    </source>
</evidence>
<dbReference type="NCBIfam" id="TIGR01783">
    <property type="entry name" value="TonB-siderophor"/>
    <property type="match status" value="1"/>
</dbReference>
<evidence type="ECO:0000256" key="14">
    <source>
        <dbReference type="PROSITE-ProRule" id="PRU01360"/>
    </source>
</evidence>
<proteinExistence type="inferred from homology"/>
<dbReference type="PANTHER" id="PTHR30069">
    <property type="entry name" value="TONB-DEPENDENT OUTER MEMBRANE RECEPTOR"/>
    <property type="match status" value="1"/>
</dbReference>
<dbReference type="CDD" id="cd01347">
    <property type="entry name" value="ligand_gated_channel"/>
    <property type="match status" value="1"/>
</dbReference>
<dbReference type="GO" id="GO:0009279">
    <property type="term" value="C:cell outer membrane"/>
    <property type="evidence" value="ECO:0007669"/>
    <property type="project" value="UniProtKB-SubCell"/>
</dbReference>
<evidence type="ECO:0000256" key="1">
    <source>
        <dbReference type="ARBA" id="ARBA00004571"/>
    </source>
</evidence>
<dbReference type="NCBIfam" id="NF010048">
    <property type="entry name" value="PRK13524.1"/>
    <property type="match status" value="1"/>
</dbReference>
<comment type="subcellular location">
    <subcellularLocation>
        <location evidence="1 14">Cell outer membrane</location>
        <topology evidence="1 14">Multi-pass membrane protein</topology>
    </subcellularLocation>
</comment>
<dbReference type="InterPro" id="IPR000531">
    <property type="entry name" value="Beta-barrel_TonB"/>
</dbReference>
<keyword evidence="10 16" id="KW-0798">TonB box</keyword>
<evidence type="ECO:0000256" key="9">
    <source>
        <dbReference type="ARBA" id="ARBA00023065"/>
    </source>
</evidence>
<evidence type="ECO:0000256" key="13">
    <source>
        <dbReference type="ARBA" id="ARBA00023237"/>
    </source>
</evidence>
<evidence type="ECO:0000256" key="2">
    <source>
        <dbReference type="ARBA" id="ARBA00009810"/>
    </source>
</evidence>
<dbReference type="InterPro" id="IPR039426">
    <property type="entry name" value="TonB-dep_rcpt-like"/>
</dbReference>
<keyword evidence="12 20" id="KW-0675">Receptor</keyword>
<dbReference type="GO" id="GO:0015344">
    <property type="term" value="F:siderophore uptake transmembrane transporter activity"/>
    <property type="evidence" value="ECO:0007669"/>
    <property type="project" value="TreeGrafter"/>
</dbReference>
<evidence type="ECO:0000256" key="6">
    <source>
        <dbReference type="ARBA" id="ARBA00022692"/>
    </source>
</evidence>
<feature type="domain" description="TonB-dependent receptor-like beta-barrel" evidence="18">
    <location>
        <begin position="279"/>
        <end position="682"/>
    </location>
</feature>
<dbReference type="SUPFAM" id="SSF56935">
    <property type="entry name" value="Porins"/>
    <property type="match status" value="1"/>
</dbReference>
<evidence type="ECO:0000313" key="21">
    <source>
        <dbReference type="Proteomes" id="UP000322110"/>
    </source>
</evidence>
<comment type="caution">
    <text evidence="20">The sequence shown here is derived from an EMBL/GenBank/DDBJ whole genome shotgun (WGS) entry which is preliminary data.</text>
</comment>
<sequence>MPTPLRAQSGDAIVLPDVNVVATAEQELKQAPGVSVITRQDIERQPPANDIAEIVRQMPGVNLTGNSSSGQYGNNRQIDLRGMGPENTLILIDGKPVRSRNSTRMGRSGERNTRGDSNWVPANAIDRIEVIRGPAAARYGSGAAGGVVNIITKAPTDEVSGSVTLYTNQPEDRDEGDTKRVGFTLSGPLAQDFAFRLYGNFARTDADSLDLNREAAGSGPDAVPPAGREGVENRDISGLLRWDVTPQQVLELELGYSRQGNIYAGDRAVSSEGSALLEQLANEGAETNVLDRNTVSLQHRGEWDGIESSLLFYYEGTENKRLNEGLAGSTEGSINTAGARSTSVLNNYSVSGEISVPLDWLAQQRITLGAEYLKENLSDPFAVTQSTGIGGVPSGLDPSNRTGKAQAETYAAFVEDNIYVTDRFTLTPGIRFDQHSKYGGNASPSLNASYELFDGFSIKGGIAKAYKAPNLYQSNPNYLYFTMGNGCPIGFPSLGAGCYVQGNPDLKPETSLNKEIGVVYDKNGWNASLTYFHNDYKDKIQAGLIQRSQTGANGRVFRWENTPEALVEGIEGNLLVPLAERWSWNTNFTYMITSEDKSTGEPLSIIPEYTINSSLSWFPTEQLSVLLGLTHYGKQEARSTSITGNPQSGRALWDREPYSVVDISATYDINENTRLTAGISNLFDEQLFREAVSSQAGANTYNEPGRAYFVSLTAFF</sequence>
<dbReference type="InterPro" id="IPR010917">
    <property type="entry name" value="TonB_rcpt_CS"/>
</dbReference>
<dbReference type="InterPro" id="IPR037066">
    <property type="entry name" value="Plug_dom_sf"/>
</dbReference>
<evidence type="ECO:0000259" key="18">
    <source>
        <dbReference type="Pfam" id="PF00593"/>
    </source>
</evidence>
<evidence type="ECO:0000256" key="7">
    <source>
        <dbReference type="ARBA" id="ARBA00022729"/>
    </source>
</evidence>
<evidence type="ECO:0000259" key="19">
    <source>
        <dbReference type="Pfam" id="PF07715"/>
    </source>
</evidence>
<dbReference type="AlphaFoldDB" id="A0A5B2TMB5"/>
<feature type="region of interest" description="Disordered" evidence="17">
    <location>
        <begin position="98"/>
        <end position="118"/>
    </location>
</feature>
<evidence type="ECO:0000256" key="5">
    <source>
        <dbReference type="ARBA" id="ARBA00022496"/>
    </source>
</evidence>
<dbReference type="InterPro" id="IPR036942">
    <property type="entry name" value="Beta-barrel_TonB_sf"/>
</dbReference>
<keyword evidence="4 14" id="KW-1134">Transmembrane beta strand</keyword>
<dbReference type="Pfam" id="PF07715">
    <property type="entry name" value="Plug"/>
    <property type="match status" value="1"/>
</dbReference>
<evidence type="ECO:0000256" key="11">
    <source>
        <dbReference type="ARBA" id="ARBA00023136"/>
    </source>
</evidence>
<gene>
    <name evidence="20" type="ORF">F0Q34_04725</name>
</gene>
<evidence type="ECO:0000256" key="12">
    <source>
        <dbReference type="ARBA" id="ARBA00023170"/>
    </source>
</evidence>
<dbReference type="InterPro" id="IPR058134">
    <property type="entry name" value="PirA/FepA/PfeA"/>
</dbReference>
<keyword evidence="11 14" id="KW-0472">Membrane</keyword>
<dbReference type="Gene3D" id="2.40.170.20">
    <property type="entry name" value="TonB-dependent receptor, beta-barrel domain"/>
    <property type="match status" value="1"/>
</dbReference>
<dbReference type="NCBIfam" id="NF010051">
    <property type="entry name" value="PRK13528.1"/>
    <property type="match status" value="1"/>
</dbReference>
<dbReference type="Proteomes" id="UP000322110">
    <property type="component" value="Unassembled WGS sequence"/>
</dbReference>
<feature type="short sequence motif" description="TonB C-terminal box" evidence="15">
    <location>
        <begin position="699"/>
        <end position="716"/>
    </location>
</feature>
<dbReference type="InterPro" id="IPR010105">
    <property type="entry name" value="TonB_sidphr_rcpt"/>
</dbReference>
<dbReference type="GO" id="GO:0038023">
    <property type="term" value="F:signaling receptor activity"/>
    <property type="evidence" value="ECO:0007669"/>
    <property type="project" value="InterPro"/>
</dbReference>
<evidence type="ECO:0000256" key="17">
    <source>
        <dbReference type="SAM" id="MobiDB-lite"/>
    </source>
</evidence>
<protein>
    <submittedName>
        <fullName evidence="20">TonB-dependent siderophore receptor</fullName>
    </submittedName>
</protein>
<reference evidence="20 21" key="1">
    <citation type="journal article" date="2015" name="Int. J. Syst. Evol. Microbiol.">
        <title>Roseomonas oryzae sp. nov., isolated from paddy rhizosphere soil.</title>
        <authorList>
            <person name="Ramaprasad E.V."/>
            <person name="Sasikala Ch."/>
            <person name="Ramana Ch.V."/>
        </authorList>
    </citation>
    <scope>NUCLEOTIDE SEQUENCE [LARGE SCALE GENOMIC DNA]</scope>
    <source>
        <strain evidence="20 21">KCTC 42542</strain>
    </source>
</reference>
<evidence type="ECO:0000256" key="8">
    <source>
        <dbReference type="ARBA" id="ARBA00023004"/>
    </source>
</evidence>
<organism evidence="20 21">
    <name type="scientific">Teichococcus oryzae</name>
    <dbReference type="NCBI Taxonomy" id="1608942"/>
    <lineage>
        <taxon>Bacteria</taxon>
        <taxon>Pseudomonadati</taxon>
        <taxon>Pseudomonadota</taxon>
        <taxon>Alphaproteobacteria</taxon>
        <taxon>Acetobacterales</taxon>
        <taxon>Roseomonadaceae</taxon>
        <taxon>Roseomonas</taxon>
    </lineage>
</organism>
<name>A0A5B2TMB5_9PROT</name>
<keyword evidence="8" id="KW-0408">Iron</keyword>
<keyword evidence="13 14" id="KW-0998">Cell outer membrane</keyword>
<dbReference type="EMBL" id="VUKA01000001">
    <property type="protein sequence ID" value="KAA2215324.1"/>
    <property type="molecule type" value="Genomic_DNA"/>
</dbReference>
<evidence type="ECO:0000313" key="20">
    <source>
        <dbReference type="EMBL" id="KAA2215324.1"/>
    </source>
</evidence>
<feature type="domain" description="TonB-dependent receptor plug" evidence="19">
    <location>
        <begin position="33"/>
        <end position="147"/>
    </location>
</feature>
<keyword evidence="7" id="KW-0732">Signal</keyword>
<evidence type="ECO:0000256" key="15">
    <source>
        <dbReference type="PROSITE-ProRule" id="PRU10144"/>
    </source>
</evidence>
<dbReference type="PROSITE" id="PS52016">
    <property type="entry name" value="TONB_DEPENDENT_REC_3"/>
    <property type="match status" value="1"/>
</dbReference>
<dbReference type="OrthoDB" id="9760333at2"/>
<keyword evidence="9" id="KW-0406">Ion transport</keyword>
<dbReference type="Gene3D" id="2.170.130.10">
    <property type="entry name" value="TonB-dependent receptor, plug domain"/>
    <property type="match status" value="1"/>
</dbReference>
<accession>A0A5B2TMB5</accession>
<dbReference type="PROSITE" id="PS01156">
    <property type="entry name" value="TONB_DEPENDENT_REC_2"/>
    <property type="match status" value="1"/>
</dbReference>
<keyword evidence="3 14" id="KW-0813">Transport</keyword>
<evidence type="ECO:0000256" key="16">
    <source>
        <dbReference type="RuleBase" id="RU003357"/>
    </source>
</evidence>
<dbReference type="PANTHER" id="PTHR30069:SF8">
    <property type="entry name" value="TONB-DEPENDENT SIDEROPHORE RECEPTOR PROTEIN"/>
    <property type="match status" value="1"/>
</dbReference>
<dbReference type="InterPro" id="IPR012910">
    <property type="entry name" value="Plug_dom"/>
</dbReference>
<evidence type="ECO:0000256" key="3">
    <source>
        <dbReference type="ARBA" id="ARBA00022448"/>
    </source>
</evidence>
<keyword evidence="5" id="KW-0410">Iron transport</keyword>